<gene>
    <name evidence="1" type="ORF">Ato02nite_006280</name>
</gene>
<proteinExistence type="predicted"/>
<dbReference type="EMBL" id="BOQN01000008">
    <property type="protein sequence ID" value="GIM88835.1"/>
    <property type="molecule type" value="Genomic_DNA"/>
</dbReference>
<keyword evidence="2" id="KW-1185">Reference proteome</keyword>
<name>A0A919W1V2_9ACTN</name>
<accession>A0A919W1V2</accession>
<protein>
    <recommendedName>
        <fullName evidence="3">PIN domain-containing protein</fullName>
    </recommendedName>
</protein>
<evidence type="ECO:0008006" key="3">
    <source>
        <dbReference type="Google" id="ProtNLM"/>
    </source>
</evidence>
<evidence type="ECO:0000313" key="1">
    <source>
        <dbReference type="EMBL" id="GIM88835.1"/>
    </source>
</evidence>
<evidence type="ECO:0000313" key="2">
    <source>
        <dbReference type="Proteomes" id="UP000677082"/>
    </source>
</evidence>
<dbReference type="AlphaFoldDB" id="A0A919W1V2"/>
<sequence>MSDHPRLELLIGHESVYLLEDKAEDWRALAATRGLVDRPDSASAALLAIECEVNVMTRDPRWYSAVPERIVHHFDE</sequence>
<dbReference type="Proteomes" id="UP000677082">
    <property type="component" value="Unassembled WGS sequence"/>
</dbReference>
<organism evidence="1 2">
    <name type="scientific">Paractinoplanes toevensis</name>
    <dbReference type="NCBI Taxonomy" id="571911"/>
    <lineage>
        <taxon>Bacteria</taxon>
        <taxon>Bacillati</taxon>
        <taxon>Actinomycetota</taxon>
        <taxon>Actinomycetes</taxon>
        <taxon>Micromonosporales</taxon>
        <taxon>Micromonosporaceae</taxon>
        <taxon>Paractinoplanes</taxon>
    </lineage>
</organism>
<comment type="caution">
    <text evidence="1">The sequence shown here is derived from an EMBL/GenBank/DDBJ whole genome shotgun (WGS) entry which is preliminary data.</text>
</comment>
<reference evidence="1 2" key="1">
    <citation type="submission" date="2021-03" db="EMBL/GenBank/DDBJ databases">
        <title>Whole genome shotgun sequence of Actinoplanes toevensis NBRC 105298.</title>
        <authorList>
            <person name="Komaki H."/>
            <person name="Tamura T."/>
        </authorList>
    </citation>
    <scope>NUCLEOTIDE SEQUENCE [LARGE SCALE GENOMIC DNA]</scope>
    <source>
        <strain evidence="1 2">NBRC 105298</strain>
    </source>
</reference>